<keyword evidence="3" id="KW-1185">Reference proteome</keyword>
<protein>
    <submittedName>
        <fullName evidence="2">Uncharacterized protein</fullName>
    </submittedName>
</protein>
<accession>A0A6A6FU73</accession>
<feature type="signal peptide" evidence="1">
    <location>
        <begin position="1"/>
        <end position="19"/>
    </location>
</feature>
<dbReference type="AlphaFoldDB" id="A0A6A6FU73"/>
<gene>
    <name evidence="2" type="ORF">CERZMDRAFT_80841</name>
</gene>
<dbReference type="EMBL" id="ML992663">
    <property type="protein sequence ID" value="KAF2216810.1"/>
    <property type="molecule type" value="Genomic_DNA"/>
</dbReference>
<reference evidence="2" key="1">
    <citation type="journal article" date="2020" name="Stud. Mycol.">
        <title>101 Dothideomycetes genomes: a test case for predicting lifestyles and emergence of pathogens.</title>
        <authorList>
            <person name="Haridas S."/>
            <person name="Albert R."/>
            <person name="Binder M."/>
            <person name="Bloem J."/>
            <person name="Labutti K."/>
            <person name="Salamov A."/>
            <person name="Andreopoulos B."/>
            <person name="Baker S."/>
            <person name="Barry K."/>
            <person name="Bills G."/>
            <person name="Bluhm B."/>
            <person name="Cannon C."/>
            <person name="Castanera R."/>
            <person name="Culley D."/>
            <person name="Daum C."/>
            <person name="Ezra D."/>
            <person name="Gonzalez J."/>
            <person name="Henrissat B."/>
            <person name="Kuo A."/>
            <person name="Liang C."/>
            <person name="Lipzen A."/>
            <person name="Lutzoni F."/>
            <person name="Magnuson J."/>
            <person name="Mondo S."/>
            <person name="Nolan M."/>
            <person name="Ohm R."/>
            <person name="Pangilinan J."/>
            <person name="Park H.-J."/>
            <person name="Ramirez L."/>
            <person name="Alfaro M."/>
            <person name="Sun H."/>
            <person name="Tritt A."/>
            <person name="Yoshinaga Y."/>
            <person name="Zwiers L.-H."/>
            <person name="Turgeon B."/>
            <person name="Goodwin S."/>
            <person name="Spatafora J."/>
            <person name="Crous P."/>
            <person name="Grigoriev I."/>
        </authorList>
    </citation>
    <scope>NUCLEOTIDE SEQUENCE</scope>
    <source>
        <strain evidence="2">SCOH1-5</strain>
    </source>
</reference>
<organism evidence="2 3">
    <name type="scientific">Cercospora zeae-maydis SCOH1-5</name>
    <dbReference type="NCBI Taxonomy" id="717836"/>
    <lineage>
        <taxon>Eukaryota</taxon>
        <taxon>Fungi</taxon>
        <taxon>Dikarya</taxon>
        <taxon>Ascomycota</taxon>
        <taxon>Pezizomycotina</taxon>
        <taxon>Dothideomycetes</taxon>
        <taxon>Dothideomycetidae</taxon>
        <taxon>Mycosphaerellales</taxon>
        <taxon>Mycosphaerellaceae</taxon>
        <taxon>Cercospora</taxon>
    </lineage>
</organism>
<evidence type="ECO:0000256" key="1">
    <source>
        <dbReference type="SAM" id="SignalP"/>
    </source>
</evidence>
<name>A0A6A6FU73_9PEZI</name>
<dbReference type="Proteomes" id="UP000799539">
    <property type="component" value="Unassembled WGS sequence"/>
</dbReference>
<dbReference type="OrthoDB" id="3838727at2759"/>
<evidence type="ECO:0000313" key="3">
    <source>
        <dbReference type="Proteomes" id="UP000799539"/>
    </source>
</evidence>
<keyword evidence="1" id="KW-0732">Signal</keyword>
<evidence type="ECO:0000313" key="2">
    <source>
        <dbReference type="EMBL" id="KAF2216810.1"/>
    </source>
</evidence>
<feature type="chain" id="PRO_5025443286" evidence="1">
    <location>
        <begin position="20"/>
        <end position="201"/>
    </location>
</feature>
<proteinExistence type="predicted"/>
<sequence length="201" mass="22129">MRTSDLLYLLPGLLHTVYAAPADLYSSLHTRNEDQDTFKIHVHNNCPWTKQFALYQITPSFDMKEMSKPLNIASKKSSVIEAPYTALGMRLSGHAEWGTGGQWKEQALFEYGYAAMEYGGASLAGTAYDASVMKGSDADIGIGIYPIPNGKGSKTCESKTCFPWHCPAKEGWTHPDQINEGSPADTVCYKGKTDFKVVFCP</sequence>